<name>A0ABV0HG18_9ENTR</name>
<comment type="caution">
    <text evidence="1">The sequence shown here is derived from an EMBL/GenBank/DDBJ whole genome shotgun (WGS) entry which is preliminary data.</text>
</comment>
<keyword evidence="2" id="KW-1185">Reference proteome</keyword>
<gene>
    <name evidence="1" type="ORF">VSR74_06240</name>
</gene>
<proteinExistence type="predicted"/>
<accession>A0ABV0HG18</accession>
<protein>
    <submittedName>
        <fullName evidence="1">Uncharacterized protein</fullName>
    </submittedName>
</protein>
<dbReference type="Proteomes" id="UP001444146">
    <property type="component" value="Unassembled WGS sequence"/>
</dbReference>
<sequence>MNKTEALNFLSLHQPMPDDLDITQELIDQYDDVRQYFTENPDNDAIPLLMHSFGSGDGLGVYQLVEDVFYKCDYERVIENVIEILTDPFTIKSVRYWVTQQAVNFLDARLIDGLNLSLQSDADDICCMAEIALRIIVENSQN</sequence>
<dbReference type="EMBL" id="JAYMYY010000001">
    <property type="protein sequence ID" value="MEO3989425.1"/>
    <property type="molecule type" value="Genomic_DNA"/>
</dbReference>
<dbReference type="RefSeq" id="WP_347793892.1">
    <property type="nucleotide sequence ID" value="NZ_JAYMYY010000001.1"/>
</dbReference>
<reference evidence="1 2" key="1">
    <citation type="submission" date="2024-01" db="EMBL/GenBank/DDBJ databases">
        <title>Pseudocitrobacter sp. Endophytic strain Cyp-38L.</title>
        <authorList>
            <person name="Amer M.A."/>
            <person name="Hamed S.M."/>
        </authorList>
    </citation>
    <scope>NUCLEOTIDE SEQUENCE [LARGE SCALE GENOMIC DNA]</scope>
    <source>
        <strain evidence="1 2">Cyp38S</strain>
    </source>
</reference>
<evidence type="ECO:0000313" key="2">
    <source>
        <dbReference type="Proteomes" id="UP001444146"/>
    </source>
</evidence>
<evidence type="ECO:0000313" key="1">
    <source>
        <dbReference type="EMBL" id="MEO3989425.1"/>
    </source>
</evidence>
<organism evidence="1 2">
    <name type="scientific">Pseudocitrobacter cyperus</name>
    <dbReference type="NCBI Taxonomy" id="3112843"/>
    <lineage>
        <taxon>Bacteria</taxon>
        <taxon>Pseudomonadati</taxon>
        <taxon>Pseudomonadota</taxon>
        <taxon>Gammaproteobacteria</taxon>
        <taxon>Enterobacterales</taxon>
        <taxon>Enterobacteriaceae</taxon>
        <taxon>Pseudocitrobacter</taxon>
    </lineage>
</organism>